<keyword evidence="1 2" id="KW-0963">Cytoplasm</keyword>
<dbReference type="EMBL" id="FNPE01000024">
    <property type="protein sequence ID" value="SDZ43483.1"/>
    <property type="molecule type" value="Genomic_DNA"/>
</dbReference>
<dbReference type="InterPro" id="IPR006452">
    <property type="entry name" value="Formate_DH_accessory"/>
</dbReference>
<dbReference type="Pfam" id="PF24859">
    <property type="entry name" value="FdhE_central"/>
    <property type="match status" value="1"/>
</dbReference>
<comment type="subcellular location">
    <subcellularLocation>
        <location evidence="2">Cytoplasm</location>
    </subcellularLocation>
</comment>
<dbReference type="GeneID" id="94692731"/>
<evidence type="ECO:0000256" key="1">
    <source>
        <dbReference type="ARBA" id="ARBA00022490"/>
    </source>
</evidence>
<dbReference type="GO" id="GO:0005829">
    <property type="term" value="C:cytosol"/>
    <property type="evidence" value="ECO:0007669"/>
    <property type="project" value="TreeGrafter"/>
</dbReference>
<evidence type="ECO:0000313" key="6">
    <source>
        <dbReference type="EMBL" id="SDZ43483.1"/>
    </source>
</evidence>
<evidence type="ECO:0000259" key="3">
    <source>
        <dbReference type="Pfam" id="PF04216"/>
    </source>
</evidence>
<evidence type="ECO:0000256" key="2">
    <source>
        <dbReference type="HAMAP-Rule" id="MF_00611"/>
    </source>
</evidence>
<name>A0A1H3SZD1_9BURK</name>
<accession>A0A1H3SZD1</accession>
<dbReference type="GO" id="GO:0051604">
    <property type="term" value="P:protein maturation"/>
    <property type="evidence" value="ECO:0007669"/>
    <property type="project" value="TreeGrafter"/>
</dbReference>
<dbReference type="InterPro" id="IPR056797">
    <property type="entry name" value="FdhE_central"/>
</dbReference>
<dbReference type="RefSeq" id="WP_074923371.1">
    <property type="nucleotide sequence ID" value="NZ_CP141274.1"/>
</dbReference>
<dbReference type="CDD" id="cd16341">
    <property type="entry name" value="FdhE"/>
    <property type="match status" value="1"/>
</dbReference>
<comment type="function">
    <text evidence="2">Necessary for formate dehydrogenase activity.</text>
</comment>
<evidence type="ECO:0000259" key="5">
    <source>
        <dbReference type="Pfam" id="PF24860"/>
    </source>
</evidence>
<dbReference type="Proteomes" id="UP000183417">
    <property type="component" value="Unassembled WGS sequence"/>
</dbReference>
<sequence>MQRILQPGDIESLDHTSFPRVLLPQLPGLFVERAARLRQLAEGNPIADYLRFVAQIVDAQAKAAGQLTLAEPDAALIARAQEHSMPLLPAADHIDAAWHGVLDRMLDALSGANGLPAPLQPLLQELRALDTAGRDEIAQRLLQKEVAARHVGMAPFVMAALQVVFATRASGLNARDVPYTDPASICPVCASEPVASVLRIGGKAAGHRYLHCGTCCTEWHMVRVKCSHCESTKGVEYQGIDGAGDTVLAETCEECGSYRKVVNQEKDPMAEPLADDLASLMLDLLMGEETRFQRASANPLLYVAFAEEQDEAGDALIDPATPAA</sequence>
<dbReference type="InterPro" id="IPR056774">
    <property type="entry name" value="FdhE_N"/>
</dbReference>
<dbReference type="Pfam" id="PF24860">
    <property type="entry name" value="FdhE_C"/>
    <property type="match status" value="1"/>
</dbReference>
<dbReference type="NCBIfam" id="TIGR01562">
    <property type="entry name" value="FdhE"/>
    <property type="match status" value="1"/>
</dbReference>
<comment type="similarity">
    <text evidence="2">Belongs to the FdhE family.</text>
</comment>
<proteinExistence type="inferred from homology"/>
<evidence type="ECO:0000259" key="4">
    <source>
        <dbReference type="Pfam" id="PF24859"/>
    </source>
</evidence>
<organism evidence="6 7">
    <name type="scientific">Delftia lacustris</name>
    <dbReference type="NCBI Taxonomy" id="558537"/>
    <lineage>
        <taxon>Bacteria</taxon>
        <taxon>Pseudomonadati</taxon>
        <taxon>Pseudomonadota</taxon>
        <taxon>Betaproteobacteria</taxon>
        <taxon>Burkholderiales</taxon>
        <taxon>Comamonadaceae</taxon>
        <taxon>Delftia</taxon>
    </lineage>
</organism>
<feature type="domain" description="FdhE central" evidence="4">
    <location>
        <begin position="185"/>
        <end position="223"/>
    </location>
</feature>
<dbReference type="Pfam" id="PF04216">
    <property type="entry name" value="FdhE_N"/>
    <property type="match status" value="1"/>
</dbReference>
<feature type="domain" description="FdhE N-terminal" evidence="3">
    <location>
        <begin position="18"/>
        <end position="179"/>
    </location>
</feature>
<dbReference type="GO" id="GO:0008199">
    <property type="term" value="F:ferric iron binding"/>
    <property type="evidence" value="ECO:0007669"/>
    <property type="project" value="TreeGrafter"/>
</dbReference>
<dbReference type="PANTHER" id="PTHR37689:SF1">
    <property type="entry name" value="PROTEIN FDHE"/>
    <property type="match status" value="1"/>
</dbReference>
<gene>
    <name evidence="2" type="primary">fdhE</name>
    <name evidence="6" type="ORF">SAMN05421547_12443</name>
</gene>
<evidence type="ECO:0000313" key="7">
    <source>
        <dbReference type="Proteomes" id="UP000183417"/>
    </source>
</evidence>
<dbReference type="PANTHER" id="PTHR37689">
    <property type="entry name" value="PROTEIN FDHE"/>
    <property type="match status" value="1"/>
</dbReference>
<dbReference type="Gene3D" id="3.90.1670.10">
    <property type="entry name" value="FdhE-like domain"/>
    <property type="match status" value="1"/>
</dbReference>
<dbReference type="AlphaFoldDB" id="A0A1H3SZD1"/>
<dbReference type="PIRSF" id="PIRSF018296">
    <property type="entry name" value="Format_dh_formtn"/>
    <property type="match status" value="1"/>
</dbReference>
<dbReference type="InterPro" id="IPR024064">
    <property type="entry name" value="FdhE-like_sf"/>
</dbReference>
<dbReference type="SUPFAM" id="SSF144020">
    <property type="entry name" value="FdhE-like"/>
    <property type="match status" value="1"/>
</dbReference>
<dbReference type="HAMAP" id="MF_00611">
    <property type="entry name" value="FdeH"/>
    <property type="match status" value="1"/>
</dbReference>
<feature type="domain" description="FdhE C-terminal" evidence="5">
    <location>
        <begin position="224"/>
        <end position="301"/>
    </location>
</feature>
<reference evidence="6 7" key="1">
    <citation type="submission" date="2016-10" db="EMBL/GenBank/DDBJ databases">
        <authorList>
            <person name="de Groot N.N."/>
        </authorList>
    </citation>
    <scope>NUCLEOTIDE SEQUENCE [LARGE SCALE GENOMIC DNA]</scope>
    <source>
        <strain evidence="6 7">LMG 24775</strain>
    </source>
</reference>
<protein>
    <recommendedName>
        <fullName evidence="2">Protein FdhE homolog</fullName>
    </recommendedName>
</protein>
<dbReference type="InterPro" id="IPR056796">
    <property type="entry name" value="FdhE_C"/>
</dbReference>